<reference evidence="7 8" key="1">
    <citation type="submission" date="2024-04" db="EMBL/GenBank/DDBJ databases">
        <authorList>
            <person name="Waldvogel A.-M."/>
            <person name="Schoenle A."/>
        </authorList>
    </citation>
    <scope>NUCLEOTIDE SEQUENCE [LARGE SCALE GENOMIC DNA]</scope>
</reference>
<keyword evidence="6" id="KW-0732">Signal</keyword>
<sequence>MQMCAAAVLGVLQIVVGVVCLVLGPSRTHTRPGDVASLWAAYWLGAVFAAAGVFTIVSGSCRTVCLSRCSALGNLLGALFSITGLVLYSLDLAHVSLSWMCKGDSAPCMTLAAIAQKVLTWVDVCLLLLLLLQLCVNISAVVLSLSLREKVFLKYPV</sequence>
<keyword evidence="2 5" id="KW-0812">Transmembrane</keyword>
<dbReference type="GO" id="GO:0016020">
    <property type="term" value="C:membrane"/>
    <property type="evidence" value="ECO:0007669"/>
    <property type="project" value="UniProtKB-SubCell"/>
</dbReference>
<comment type="subcellular location">
    <subcellularLocation>
        <location evidence="1">Membrane</location>
        <topology evidence="1">Multi-pass membrane protein</topology>
    </subcellularLocation>
</comment>
<dbReference type="Pfam" id="PF04103">
    <property type="entry name" value="CD20"/>
    <property type="match status" value="1"/>
</dbReference>
<dbReference type="Proteomes" id="UP001497482">
    <property type="component" value="Chromosome 7"/>
</dbReference>
<evidence type="ECO:0000256" key="1">
    <source>
        <dbReference type="ARBA" id="ARBA00004141"/>
    </source>
</evidence>
<accession>A0AAV2MFT5</accession>
<protein>
    <submittedName>
        <fullName evidence="7">Uncharacterized protein</fullName>
    </submittedName>
</protein>
<proteinExistence type="predicted"/>
<feature type="transmembrane region" description="Helical" evidence="5">
    <location>
        <begin position="126"/>
        <end position="147"/>
    </location>
</feature>
<evidence type="ECO:0000256" key="3">
    <source>
        <dbReference type="ARBA" id="ARBA00022989"/>
    </source>
</evidence>
<evidence type="ECO:0000256" key="6">
    <source>
        <dbReference type="SAM" id="SignalP"/>
    </source>
</evidence>
<feature type="chain" id="PRO_5043830809" evidence="6">
    <location>
        <begin position="21"/>
        <end position="157"/>
    </location>
</feature>
<organism evidence="7 8">
    <name type="scientific">Knipowitschia caucasica</name>
    <name type="common">Caucasian dwarf goby</name>
    <name type="synonym">Pomatoschistus caucasicus</name>
    <dbReference type="NCBI Taxonomy" id="637954"/>
    <lineage>
        <taxon>Eukaryota</taxon>
        <taxon>Metazoa</taxon>
        <taxon>Chordata</taxon>
        <taxon>Craniata</taxon>
        <taxon>Vertebrata</taxon>
        <taxon>Euteleostomi</taxon>
        <taxon>Actinopterygii</taxon>
        <taxon>Neopterygii</taxon>
        <taxon>Teleostei</taxon>
        <taxon>Neoteleostei</taxon>
        <taxon>Acanthomorphata</taxon>
        <taxon>Gobiaria</taxon>
        <taxon>Gobiiformes</taxon>
        <taxon>Gobioidei</taxon>
        <taxon>Gobiidae</taxon>
        <taxon>Gobiinae</taxon>
        <taxon>Knipowitschia</taxon>
    </lineage>
</organism>
<evidence type="ECO:0000256" key="4">
    <source>
        <dbReference type="ARBA" id="ARBA00023136"/>
    </source>
</evidence>
<feature type="transmembrane region" description="Helical" evidence="5">
    <location>
        <begin position="71"/>
        <end position="90"/>
    </location>
</feature>
<name>A0AAV2MFT5_KNICA</name>
<evidence type="ECO:0000256" key="5">
    <source>
        <dbReference type="SAM" id="Phobius"/>
    </source>
</evidence>
<dbReference type="AlphaFoldDB" id="A0AAV2MFT5"/>
<dbReference type="InterPro" id="IPR007237">
    <property type="entry name" value="CD20-like"/>
</dbReference>
<keyword evidence="8" id="KW-1185">Reference proteome</keyword>
<evidence type="ECO:0000313" key="8">
    <source>
        <dbReference type="Proteomes" id="UP001497482"/>
    </source>
</evidence>
<feature type="transmembrane region" description="Helical" evidence="5">
    <location>
        <begin position="40"/>
        <end position="59"/>
    </location>
</feature>
<keyword evidence="4 5" id="KW-0472">Membrane</keyword>
<keyword evidence="3 5" id="KW-1133">Transmembrane helix</keyword>
<evidence type="ECO:0000256" key="2">
    <source>
        <dbReference type="ARBA" id="ARBA00022692"/>
    </source>
</evidence>
<evidence type="ECO:0000313" key="7">
    <source>
        <dbReference type="EMBL" id="CAL1612221.1"/>
    </source>
</evidence>
<gene>
    <name evidence="7" type="ORF">KC01_LOCUS38566</name>
</gene>
<dbReference type="EMBL" id="OZ035829">
    <property type="protein sequence ID" value="CAL1612221.1"/>
    <property type="molecule type" value="Genomic_DNA"/>
</dbReference>
<feature type="signal peptide" evidence="6">
    <location>
        <begin position="1"/>
        <end position="20"/>
    </location>
</feature>